<sequence length="170" mass="19321">MNLFIYVSLILAITITNCKAFFNSNGFSLTWSDLGDSVRFTYKLKALAANNVWAGFGLSKDDQMGLDDIVICKSFGNQKSVQRHFSLGKFRPPLLDLFRPTIGLLNSSVILNGDEMTCSFNRLKSMPKVINYYDLKKKHFFLFAKGTTDRLGLIQPHGRNKIRSSYQTEF</sequence>
<organism evidence="3 4">
    <name type="scientific">Brachionus calyciflorus</name>
    <dbReference type="NCBI Taxonomy" id="104777"/>
    <lineage>
        <taxon>Eukaryota</taxon>
        <taxon>Metazoa</taxon>
        <taxon>Spiralia</taxon>
        <taxon>Gnathifera</taxon>
        <taxon>Rotifera</taxon>
        <taxon>Eurotatoria</taxon>
        <taxon>Monogononta</taxon>
        <taxon>Pseudotrocha</taxon>
        <taxon>Ploima</taxon>
        <taxon>Brachionidae</taxon>
        <taxon>Brachionus</taxon>
    </lineage>
</organism>
<name>A0A813MY52_9BILA</name>
<dbReference type="AlphaFoldDB" id="A0A813MY52"/>
<keyword evidence="4" id="KW-1185">Reference proteome</keyword>
<proteinExistence type="predicted"/>
<evidence type="ECO:0000313" key="4">
    <source>
        <dbReference type="Proteomes" id="UP000663879"/>
    </source>
</evidence>
<protein>
    <recommendedName>
        <fullName evidence="2">DOMON domain-containing protein</fullName>
    </recommendedName>
</protein>
<dbReference type="PROSITE" id="PS50836">
    <property type="entry name" value="DOMON"/>
    <property type="match status" value="1"/>
</dbReference>
<accession>A0A813MY52</accession>
<feature type="signal peptide" evidence="1">
    <location>
        <begin position="1"/>
        <end position="20"/>
    </location>
</feature>
<dbReference type="InterPro" id="IPR005018">
    <property type="entry name" value="DOMON_domain"/>
</dbReference>
<dbReference type="Proteomes" id="UP000663879">
    <property type="component" value="Unassembled WGS sequence"/>
</dbReference>
<evidence type="ECO:0000313" key="3">
    <source>
        <dbReference type="EMBL" id="CAF0731330.1"/>
    </source>
</evidence>
<comment type="caution">
    <text evidence="3">The sequence shown here is derived from an EMBL/GenBank/DDBJ whole genome shotgun (WGS) entry which is preliminary data.</text>
</comment>
<dbReference type="Pfam" id="PF03351">
    <property type="entry name" value="DOMON"/>
    <property type="match status" value="1"/>
</dbReference>
<evidence type="ECO:0000256" key="1">
    <source>
        <dbReference type="SAM" id="SignalP"/>
    </source>
</evidence>
<gene>
    <name evidence="3" type="ORF">OXX778_LOCUS2861</name>
</gene>
<evidence type="ECO:0000259" key="2">
    <source>
        <dbReference type="PROSITE" id="PS50836"/>
    </source>
</evidence>
<dbReference type="EMBL" id="CAJNOC010000237">
    <property type="protein sequence ID" value="CAF0731330.1"/>
    <property type="molecule type" value="Genomic_DNA"/>
</dbReference>
<feature type="chain" id="PRO_5032597800" description="DOMON domain-containing protein" evidence="1">
    <location>
        <begin position="21"/>
        <end position="170"/>
    </location>
</feature>
<feature type="domain" description="DOMON" evidence="2">
    <location>
        <begin position="25"/>
        <end position="146"/>
    </location>
</feature>
<dbReference type="OrthoDB" id="6372137at2759"/>
<reference evidence="3" key="1">
    <citation type="submission" date="2021-02" db="EMBL/GenBank/DDBJ databases">
        <authorList>
            <person name="Nowell W R."/>
        </authorList>
    </citation>
    <scope>NUCLEOTIDE SEQUENCE</scope>
    <source>
        <strain evidence="3">Ploen Becks lab</strain>
    </source>
</reference>
<keyword evidence="1" id="KW-0732">Signal</keyword>